<gene>
    <name evidence="2" type="ORF">C1N32_20700</name>
</gene>
<dbReference type="InterPro" id="IPR039418">
    <property type="entry name" value="LexA-like"/>
</dbReference>
<dbReference type="SUPFAM" id="SSF51306">
    <property type="entry name" value="LexA/Signal peptidase"/>
    <property type="match status" value="1"/>
</dbReference>
<dbReference type="InterPro" id="IPR036286">
    <property type="entry name" value="LexA/Signal_pep-like_sf"/>
</dbReference>
<dbReference type="Gene3D" id="2.10.109.10">
    <property type="entry name" value="Umud Fragment, subunit A"/>
    <property type="match status" value="1"/>
</dbReference>
<feature type="domain" description="Peptidase S24/S26A/S26B/S26C" evidence="1">
    <location>
        <begin position="91"/>
        <end position="174"/>
    </location>
</feature>
<dbReference type="InterPro" id="IPR010982">
    <property type="entry name" value="Lambda_DNA-bd_dom_sf"/>
</dbReference>
<evidence type="ECO:0000259" key="1">
    <source>
        <dbReference type="Pfam" id="PF00717"/>
    </source>
</evidence>
<dbReference type="InterPro" id="IPR015927">
    <property type="entry name" value="Peptidase_S24_S26A/B/C"/>
</dbReference>
<dbReference type="OrthoDB" id="9800901at2"/>
<dbReference type="InterPro" id="IPR001387">
    <property type="entry name" value="Cro/C1-type_HTH"/>
</dbReference>
<proteinExistence type="predicted"/>
<evidence type="ECO:0000313" key="2">
    <source>
        <dbReference type="EMBL" id="PNI01185.1"/>
    </source>
</evidence>
<dbReference type="EMBL" id="POSK01000023">
    <property type="protein sequence ID" value="PNI01185.1"/>
    <property type="molecule type" value="Genomic_DNA"/>
</dbReference>
<accession>A0A2J8HSF2</accession>
<comment type="caution">
    <text evidence="2">The sequence shown here is derived from an EMBL/GenBank/DDBJ whole genome shotgun (WGS) entry which is preliminary data.</text>
</comment>
<dbReference type="Pfam" id="PF00717">
    <property type="entry name" value="Peptidase_S24"/>
    <property type="match status" value="1"/>
</dbReference>
<dbReference type="GO" id="GO:0003677">
    <property type="term" value="F:DNA binding"/>
    <property type="evidence" value="ECO:0007669"/>
    <property type="project" value="InterPro"/>
</dbReference>
<dbReference type="AlphaFoldDB" id="A0A2J8HSF2"/>
<reference evidence="2 3" key="1">
    <citation type="submission" date="2018-01" db="EMBL/GenBank/DDBJ databases">
        <title>Draft genome sequences of six Vibrio diazotrophicus strains isolated from deep-sea sediments of the Baltic Sea.</title>
        <authorList>
            <person name="Castillo D."/>
            <person name="Vandieken V."/>
            <person name="Chiang O."/>
            <person name="Middelboe M."/>
        </authorList>
    </citation>
    <scope>NUCLEOTIDE SEQUENCE [LARGE SCALE GENOMIC DNA]</scope>
    <source>
        <strain evidence="2 3">60.27F</strain>
    </source>
</reference>
<dbReference type="CDD" id="cd00093">
    <property type="entry name" value="HTH_XRE"/>
    <property type="match status" value="1"/>
</dbReference>
<organism evidence="2 3">
    <name type="scientific">Vibrio diazotrophicus</name>
    <dbReference type="NCBI Taxonomy" id="685"/>
    <lineage>
        <taxon>Bacteria</taxon>
        <taxon>Pseudomonadati</taxon>
        <taxon>Pseudomonadota</taxon>
        <taxon>Gammaproteobacteria</taxon>
        <taxon>Vibrionales</taxon>
        <taxon>Vibrionaceae</taxon>
        <taxon>Vibrio</taxon>
    </lineage>
</organism>
<dbReference type="CDD" id="cd06529">
    <property type="entry name" value="S24_LexA-like"/>
    <property type="match status" value="1"/>
</dbReference>
<dbReference type="SUPFAM" id="SSF47413">
    <property type="entry name" value="lambda repressor-like DNA-binding domains"/>
    <property type="match status" value="1"/>
</dbReference>
<sequence>MTNTKFKINDLFREFRKLKKFQQDDFLEITSRPWISRFEQGHVELSVNKFFACLEKMGITSADVLTAWTKLDSPETKTYLPEYDWPSLRTKRRTPVDFQTFPKGASKHAFVLEVKDDSMISLNSAFPIGCKIVVEPATAAKDGELVIVGKGYQYYFRRWAAGLALADNESYEPIDEPVVVGRVVGAMWNAHFERK</sequence>
<evidence type="ECO:0000313" key="3">
    <source>
        <dbReference type="Proteomes" id="UP000236449"/>
    </source>
</evidence>
<dbReference type="Proteomes" id="UP000236449">
    <property type="component" value="Unassembled WGS sequence"/>
</dbReference>
<dbReference type="RefSeq" id="WP_102967291.1">
    <property type="nucleotide sequence ID" value="NZ_POSK01000023.1"/>
</dbReference>
<protein>
    <recommendedName>
        <fullName evidence="1">Peptidase S24/S26A/S26B/S26C domain-containing protein</fullName>
    </recommendedName>
</protein>
<name>A0A2J8HSF2_VIBDI</name>